<sequence>MKNADTDNVMRAVAHILAVTVLLDRRQKDQEMIEFCHSVMTINQRLRPGVILPRKTILSWYEAEREKIAIALANDTDDTFKTQALEKIRDPELRRSVLASIFAICICDYEFQDEEAAFIKIALNIWKSGMPSLDEMTLIAG</sequence>
<dbReference type="Gene3D" id="1.10.3680.10">
    <property type="entry name" value="TerB-like"/>
    <property type="match status" value="1"/>
</dbReference>
<proteinExistence type="predicted"/>
<evidence type="ECO:0000313" key="2">
    <source>
        <dbReference type="Proteomes" id="UP000600865"/>
    </source>
</evidence>
<dbReference type="SUPFAM" id="SSF158682">
    <property type="entry name" value="TerB-like"/>
    <property type="match status" value="1"/>
</dbReference>
<protein>
    <submittedName>
        <fullName evidence="1">Uncharacterized protein</fullName>
    </submittedName>
</protein>
<name>A0A918KBP7_9PROT</name>
<reference evidence="1 2" key="1">
    <citation type="journal article" date="2014" name="Int. J. Syst. Evol. Microbiol.">
        <title>Complete genome sequence of Corynebacterium casei LMG S-19264T (=DSM 44701T), isolated from a smear-ripened cheese.</title>
        <authorList>
            <consortium name="US DOE Joint Genome Institute (JGI-PGF)"/>
            <person name="Walter F."/>
            <person name="Albersmeier A."/>
            <person name="Kalinowski J."/>
            <person name="Ruckert C."/>
        </authorList>
    </citation>
    <scope>NUCLEOTIDE SEQUENCE [LARGE SCALE GENOMIC DNA]</scope>
    <source>
        <strain evidence="1 2">KCTC 23968</strain>
    </source>
</reference>
<dbReference type="Proteomes" id="UP000600865">
    <property type="component" value="Unassembled WGS sequence"/>
</dbReference>
<evidence type="ECO:0000313" key="1">
    <source>
        <dbReference type="EMBL" id="GGX56283.1"/>
    </source>
</evidence>
<dbReference type="AlphaFoldDB" id="A0A918KBP7"/>
<accession>A0A918KBP7</accession>
<keyword evidence="2" id="KW-1185">Reference proteome</keyword>
<dbReference type="InterPro" id="IPR029024">
    <property type="entry name" value="TerB-like"/>
</dbReference>
<dbReference type="EMBL" id="BMYV01000001">
    <property type="protein sequence ID" value="GGX56283.1"/>
    <property type="molecule type" value="Genomic_DNA"/>
</dbReference>
<organism evidence="1 2">
    <name type="scientific">Litorimonas cladophorae</name>
    <dbReference type="NCBI Taxonomy" id="1220491"/>
    <lineage>
        <taxon>Bacteria</taxon>
        <taxon>Pseudomonadati</taxon>
        <taxon>Pseudomonadota</taxon>
        <taxon>Alphaproteobacteria</taxon>
        <taxon>Maricaulales</taxon>
        <taxon>Robiginitomaculaceae</taxon>
    </lineage>
</organism>
<gene>
    <name evidence="1" type="ORF">GCM10011309_01270</name>
</gene>
<comment type="caution">
    <text evidence="1">The sequence shown here is derived from an EMBL/GenBank/DDBJ whole genome shotgun (WGS) entry which is preliminary data.</text>
</comment>